<evidence type="ECO:0000256" key="6">
    <source>
        <dbReference type="ARBA" id="ARBA00022729"/>
    </source>
</evidence>
<evidence type="ECO:0000256" key="13">
    <source>
        <dbReference type="SAM" id="SignalP"/>
    </source>
</evidence>
<evidence type="ECO:0000313" key="15">
    <source>
        <dbReference type="Proteomes" id="UP000470213"/>
    </source>
</evidence>
<comment type="similarity">
    <text evidence="2">Belongs to the LolB family.</text>
</comment>
<dbReference type="RefSeq" id="WP_163084626.1">
    <property type="nucleotide sequence ID" value="NZ_JAAAWN010000007.1"/>
</dbReference>
<reference evidence="14 15" key="1">
    <citation type="submission" date="2020-01" db="EMBL/GenBank/DDBJ databases">
        <authorList>
            <person name="Chen J."/>
            <person name="Zhu S."/>
            <person name="Yang J."/>
        </authorList>
    </citation>
    <scope>NUCLEOTIDE SEQUENCE [LARGE SCALE GENOMIC DNA]</scope>
    <source>
        <strain evidence="14 15">345S023</strain>
    </source>
</reference>
<evidence type="ECO:0000256" key="5">
    <source>
        <dbReference type="ARBA" id="ARBA00022448"/>
    </source>
</evidence>
<dbReference type="Pfam" id="PF03550">
    <property type="entry name" value="LolB"/>
    <property type="match status" value="1"/>
</dbReference>
<evidence type="ECO:0000256" key="10">
    <source>
        <dbReference type="ARBA" id="ARBA00023186"/>
    </source>
</evidence>
<gene>
    <name evidence="14" type="primary">lolB</name>
    <name evidence="14" type="ORF">GTH32_07555</name>
</gene>
<keyword evidence="9" id="KW-0564">Palmitate</keyword>
<keyword evidence="10" id="KW-0143">Chaperone</keyword>
<evidence type="ECO:0000256" key="2">
    <source>
        <dbReference type="ARBA" id="ARBA00009696"/>
    </source>
</evidence>
<dbReference type="CDD" id="cd16326">
    <property type="entry name" value="LolB"/>
    <property type="match status" value="1"/>
</dbReference>
<comment type="caution">
    <text evidence="14">The sequence shown here is derived from an EMBL/GenBank/DDBJ whole genome shotgun (WGS) entry which is preliminary data.</text>
</comment>
<evidence type="ECO:0000256" key="3">
    <source>
        <dbReference type="ARBA" id="ARBA00011245"/>
    </source>
</evidence>
<keyword evidence="7" id="KW-0653">Protein transport</keyword>
<dbReference type="AlphaFoldDB" id="A0A7X5LKG9"/>
<dbReference type="PROSITE" id="PS51257">
    <property type="entry name" value="PROKAR_LIPOPROTEIN"/>
    <property type="match status" value="1"/>
</dbReference>
<dbReference type="InterPro" id="IPR029046">
    <property type="entry name" value="LolA/LolB/LppX"/>
</dbReference>
<evidence type="ECO:0000256" key="12">
    <source>
        <dbReference type="ARBA" id="ARBA00023288"/>
    </source>
</evidence>
<proteinExistence type="inferred from homology"/>
<keyword evidence="5" id="KW-0813">Transport</keyword>
<comment type="subcellular location">
    <subcellularLocation>
        <location evidence="1">Cell outer membrane</location>
        <topology evidence="1">Lipid-anchor</topology>
    </subcellularLocation>
</comment>
<feature type="signal peptide" evidence="13">
    <location>
        <begin position="1"/>
        <end position="19"/>
    </location>
</feature>
<evidence type="ECO:0000256" key="9">
    <source>
        <dbReference type="ARBA" id="ARBA00023139"/>
    </source>
</evidence>
<dbReference type="EMBL" id="JAAAWN010000007">
    <property type="protein sequence ID" value="NDV91042.1"/>
    <property type="molecule type" value="Genomic_DNA"/>
</dbReference>
<evidence type="ECO:0000256" key="4">
    <source>
        <dbReference type="ARBA" id="ARBA00016202"/>
    </source>
</evidence>
<dbReference type="Proteomes" id="UP000470213">
    <property type="component" value="Unassembled WGS sequence"/>
</dbReference>
<dbReference type="GO" id="GO:0015031">
    <property type="term" value="P:protein transport"/>
    <property type="evidence" value="ECO:0007669"/>
    <property type="project" value="UniProtKB-KW"/>
</dbReference>
<dbReference type="InterPro" id="IPR004565">
    <property type="entry name" value="OM_lipoprot_LolB"/>
</dbReference>
<name>A0A7X5LKG9_9ALTE</name>
<evidence type="ECO:0000256" key="8">
    <source>
        <dbReference type="ARBA" id="ARBA00023136"/>
    </source>
</evidence>
<evidence type="ECO:0000256" key="1">
    <source>
        <dbReference type="ARBA" id="ARBA00004459"/>
    </source>
</evidence>
<evidence type="ECO:0000256" key="11">
    <source>
        <dbReference type="ARBA" id="ARBA00023237"/>
    </source>
</evidence>
<keyword evidence="15" id="KW-1185">Reference proteome</keyword>
<keyword evidence="11" id="KW-0998">Cell outer membrane</keyword>
<keyword evidence="6 13" id="KW-0732">Signal</keyword>
<accession>A0A7X5LKG9</accession>
<dbReference type="SUPFAM" id="SSF89392">
    <property type="entry name" value="Prokaryotic lipoproteins and lipoprotein localization factors"/>
    <property type="match status" value="1"/>
</dbReference>
<feature type="chain" id="PRO_5030720197" description="Outer-membrane lipoprotein LolB" evidence="13">
    <location>
        <begin position="20"/>
        <end position="224"/>
    </location>
</feature>
<keyword evidence="8" id="KW-0472">Membrane</keyword>
<organism evidence="14 15">
    <name type="scientific">Alteromonas profundi</name>
    <dbReference type="NCBI Taxonomy" id="2696062"/>
    <lineage>
        <taxon>Bacteria</taxon>
        <taxon>Pseudomonadati</taxon>
        <taxon>Pseudomonadota</taxon>
        <taxon>Gammaproteobacteria</taxon>
        <taxon>Alteromonadales</taxon>
        <taxon>Alteromonadaceae</taxon>
        <taxon>Alteromonas/Salinimonas group</taxon>
        <taxon>Alteromonas</taxon>
    </lineage>
</organism>
<sequence>MIRNFIMALLCTLFIGACTVTPDGPKQAVNLSAQLKQVAQVDTWELRGKMAFRRGDEAASANLRWKTDGDDFHFRLTNMLGVTMVSMVVDDNGAVLEADGETYKDAVPAPLIYYATGMDVPVAPLLSWIKGMPLATDTYTLNDKGLLATLRSGCSGCQGWDVSYSNYGSVTFSDSVNDSAQKQVWLPHLITLTQEPIQPPPTYSETAPSLTTTLKIRIYQWTIP</sequence>
<protein>
    <recommendedName>
        <fullName evidence="4">Outer-membrane lipoprotein LolB</fullName>
    </recommendedName>
</protein>
<keyword evidence="12 14" id="KW-0449">Lipoprotein</keyword>
<dbReference type="GO" id="GO:0009279">
    <property type="term" value="C:cell outer membrane"/>
    <property type="evidence" value="ECO:0007669"/>
    <property type="project" value="UniProtKB-SubCell"/>
</dbReference>
<comment type="subunit">
    <text evidence="3">Monomer.</text>
</comment>
<evidence type="ECO:0000256" key="7">
    <source>
        <dbReference type="ARBA" id="ARBA00022927"/>
    </source>
</evidence>
<evidence type="ECO:0000313" key="14">
    <source>
        <dbReference type="EMBL" id="NDV91042.1"/>
    </source>
</evidence>
<dbReference type="Gene3D" id="2.50.20.10">
    <property type="entry name" value="Lipoprotein localisation LolA/LolB/LppX"/>
    <property type="match status" value="1"/>
</dbReference>
<dbReference type="NCBIfam" id="TIGR00548">
    <property type="entry name" value="lolB"/>
    <property type="match status" value="1"/>
</dbReference>